<feature type="region of interest" description="Disordered" evidence="1">
    <location>
        <begin position="1"/>
        <end position="21"/>
    </location>
</feature>
<evidence type="ECO:0000313" key="3">
    <source>
        <dbReference type="EnsemblFungi" id="EJT82045"/>
    </source>
</evidence>
<dbReference type="OrthoDB" id="5424391at2759"/>
<dbReference type="Proteomes" id="UP000006039">
    <property type="component" value="Unassembled WGS sequence"/>
</dbReference>
<dbReference type="RefSeq" id="XP_009218054.1">
    <property type="nucleotide sequence ID" value="XM_009219790.1"/>
</dbReference>
<dbReference type="AlphaFoldDB" id="J3NL78"/>
<reference evidence="2" key="2">
    <citation type="submission" date="2010-07" db="EMBL/GenBank/DDBJ databases">
        <authorList>
            <consortium name="The Broad Institute Genome Sequencing Platform"/>
            <consortium name="Broad Institute Genome Sequencing Center for Infectious Disease"/>
            <person name="Ma L.-J."/>
            <person name="Dead R."/>
            <person name="Young S."/>
            <person name="Zeng Q."/>
            <person name="Koehrsen M."/>
            <person name="Alvarado L."/>
            <person name="Berlin A."/>
            <person name="Chapman S.B."/>
            <person name="Chen Z."/>
            <person name="Freedman E."/>
            <person name="Gellesch M."/>
            <person name="Goldberg J."/>
            <person name="Griggs A."/>
            <person name="Gujja S."/>
            <person name="Heilman E.R."/>
            <person name="Heiman D."/>
            <person name="Hepburn T."/>
            <person name="Howarth C."/>
            <person name="Jen D."/>
            <person name="Larson L."/>
            <person name="Mehta T."/>
            <person name="Neiman D."/>
            <person name="Pearson M."/>
            <person name="Roberts A."/>
            <person name="Saif S."/>
            <person name="Shea T."/>
            <person name="Shenoy N."/>
            <person name="Sisk P."/>
            <person name="Stolte C."/>
            <person name="Sykes S."/>
            <person name="Walk T."/>
            <person name="White J."/>
            <person name="Yandava C."/>
            <person name="Haas B."/>
            <person name="Nusbaum C."/>
            <person name="Birren B."/>
        </authorList>
    </citation>
    <scope>NUCLEOTIDE SEQUENCE</scope>
    <source>
        <strain evidence="2">R3-111a-1</strain>
    </source>
</reference>
<proteinExistence type="predicted"/>
<reference evidence="3" key="4">
    <citation type="journal article" date="2015" name="G3 (Bethesda)">
        <title>Genome sequences of three phytopathogenic species of the Magnaporthaceae family of fungi.</title>
        <authorList>
            <person name="Okagaki L.H."/>
            <person name="Nunes C.C."/>
            <person name="Sailsbery J."/>
            <person name="Clay B."/>
            <person name="Brown D."/>
            <person name="John T."/>
            <person name="Oh Y."/>
            <person name="Young N."/>
            <person name="Fitzgerald M."/>
            <person name="Haas B.J."/>
            <person name="Zeng Q."/>
            <person name="Young S."/>
            <person name="Adiconis X."/>
            <person name="Fan L."/>
            <person name="Levin J.Z."/>
            <person name="Mitchell T.K."/>
            <person name="Okubara P.A."/>
            <person name="Farman M.L."/>
            <person name="Kohn L.M."/>
            <person name="Birren B."/>
            <person name="Ma L.-J."/>
            <person name="Dean R.A."/>
        </authorList>
    </citation>
    <scope>NUCLEOTIDE SEQUENCE</scope>
    <source>
        <strain evidence="3">R3-111a-1</strain>
    </source>
</reference>
<organism evidence="2">
    <name type="scientific">Gaeumannomyces tritici (strain R3-111a-1)</name>
    <name type="common">Wheat and barley take-all root rot fungus</name>
    <name type="synonym">Gaeumannomyces graminis var. tritici</name>
    <dbReference type="NCBI Taxonomy" id="644352"/>
    <lineage>
        <taxon>Eukaryota</taxon>
        <taxon>Fungi</taxon>
        <taxon>Dikarya</taxon>
        <taxon>Ascomycota</taxon>
        <taxon>Pezizomycotina</taxon>
        <taxon>Sordariomycetes</taxon>
        <taxon>Sordariomycetidae</taxon>
        <taxon>Magnaporthales</taxon>
        <taxon>Magnaporthaceae</taxon>
        <taxon>Gaeumannomyces</taxon>
    </lineage>
</organism>
<name>J3NL78_GAET3</name>
<dbReference type="VEuPathDB" id="FungiDB:GGTG_02019"/>
<reference evidence="3" key="5">
    <citation type="submission" date="2018-04" db="UniProtKB">
        <authorList>
            <consortium name="EnsemblFungi"/>
        </authorList>
    </citation>
    <scope>IDENTIFICATION</scope>
    <source>
        <strain evidence="3">R3-111a-1</strain>
    </source>
</reference>
<accession>J3NL78</accession>
<dbReference type="EnsemblFungi" id="EJT82045">
    <property type="protein sequence ID" value="EJT82045"/>
    <property type="gene ID" value="GGTG_02019"/>
</dbReference>
<evidence type="ECO:0000313" key="4">
    <source>
        <dbReference type="Proteomes" id="UP000006039"/>
    </source>
</evidence>
<dbReference type="HOGENOM" id="CLU_037758_1_0_1"/>
<dbReference type="EMBL" id="GL385395">
    <property type="protein sequence ID" value="EJT82045.1"/>
    <property type="molecule type" value="Genomic_DNA"/>
</dbReference>
<reference evidence="4" key="1">
    <citation type="submission" date="2010-07" db="EMBL/GenBank/DDBJ databases">
        <title>The genome sequence of Gaeumannomyces graminis var. tritici strain R3-111a-1.</title>
        <authorList>
            <consortium name="The Broad Institute Genome Sequencing Platform"/>
            <person name="Ma L.-J."/>
            <person name="Dead R."/>
            <person name="Young S."/>
            <person name="Zeng Q."/>
            <person name="Koehrsen M."/>
            <person name="Alvarado L."/>
            <person name="Berlin A."/>
            <person name="Chapman S.B."/>
            <person name="Chen Z."/>
            <person name="Freedman E."/>
            <person name="Gellesch M."/>
            <person name="Goldberg J."/>
            <person name="Griggs A."/>
            <person name="Gujja S."/>
            <person name="Heilman E.R."/>
            <person name="Heiman D."/>
            <person name="Hepburn T."/>
            <person name="Howarth C."/>
            <person name="Jen D."/>
            <person name="Larson L."/>
            <person name="Mehta T."/>
            <person name="Neiman D."/>
            <person name="Pearson M."/>
            <person name="Roberts A."/>
            <person name="Saif S."/>
            <person name="Shea T."/>
            <person name="Shenoy N."/>
            <person name="Sisk P."/>
            <person name="Stolte C."/>
            <person name="Sykes S."/>
            <person name="Walk T."/>
            <person name="White J."/>
            <person name="Yandava C."/>
            <person name="Haas B."/>
            <person name="Nusbaum C."/>
            <person name="Birren B."/>
        </authorList>
    </citation>
    <scope>NUCLEOTIDE SEQUENCE [LARGE SCALE GENOMIC DNA]</scope>
    <source>
        <strain evidence="4">R3-111a-1</strain>
    </source>
</reference>
<sequence>MKPKDLSSLSKILGSIHQPLPLNQKESQRLLDKITTSFRKHLDEEHPGFTPETGGTVKSSVSPATASRPQPAPTPARTRPTDHHVRSILSNPLFSYGPPSTNAVAGSAIREDANRTSDRGPALQAGRDPMDVFDEAVARGMMTPMRAAGCLMAKRREIVQSASPSVRDAMAKSGAGLKVVGWLRASGQQRELKFLEYPRLVDELVPFLMAEHQEEVVWSWLAALVQDEQLETTTFCRKHANGLLMRMLDFHSDNSPSMNDAYNCLMRAQRSLPQSWLISPSRPTAEEPGREDDLLLASWHKLNWKSTVLAWQHPSKPSRRLFDQFSNIGHRYLDPNNTVNQLELAHLALHHPAEPRYGLAMKMLNAPTTWSEWYSEQSRNPGQLIPSTVRLRSLGMDVTQYFVKHGETDRAKSVFQIIEEKLQGTLAYHSWEIRMPAGA</sequence>
<evidence type="ECO:0000313" key="2">
    <source>
        <dbReference type="EMBL" id="EJT82045.1"/>
    </source>
</evidence>
<dbReference type="eggNOG" id="ENOG502SF5T">
    <property type="taxonomic scope" value="Eukaryota"/>
</dbReference>
<feature type="region of interest" description="Disordered" evidence="1">
    <location>
        <begin position="37"/>
        <end position="82"/>
    </location>
</feature>
<gene>
    <name evidence="3" type="primary">20342477</name>
    <name evidence="2" type="ORF">GGTG_02019</name>
</gene>
<dbReference type="GeneID" id="20342477"/>
<evidence type="ECO:0000256" key="1">
    <source>
        <dbReference type="SAM" id="MobiDB-lite"/>
    </source>
</evidence>
<reference evidence="2" key="3">
    <citation type="submission" date="2010-09" db="EMBL/GenBank/DDBJ databases">
        <title>Annotation of Gaeumannomyces graminis var. tritici R3-111a-1.</title>
        <authorList>
            <consortium name="The Broad Institute Genome Sequencing Platform"/>
            <person name="Ma L.-J."/>
            <person name="Dead R."/>
            <person name="Young S.K."/>
            <person name="Zeng Q."/>
            <person name="Gargeya S."/>
            <person name="Fitzgerald M."/>
            <person name="Haas B."/>
            <person name="Abouelleil A."/>
            <person name="Alvarado L."/>
            <person name="Arachchi H.M."/>
            <person name="Berlin A."/>
            <person name="Brown A."/>
            <person name="Chapman S.B."/>
            <person name="Chen Z."/>
            <person name="Dunbar C."/>
            <person name="Freedman E."/>
            <person name="Gearin G."/>
            <person name="Gellesch M."/>
            <person name="Goldberg J."/>
            <person name="Griggs A."/>
            <person name="Gujja S."/>
            <person name="Heiman D."/>
            <person name="Howarth C."/>
            <person name="Larson L."/>
            <person name="Lui A."/>
            <person name="MacDonald P.J.P."/>
            <person name="Mehta T."/>
            <person name="Montmayeur A."/>
            <person name="Murphy C."/>
            <person name="Neiman D."/>
            <person name="Pearson M."/>
            <person name="Priest M."/>
            <person name="Roberts A."/>
            <person name="Saif S."/>
            <person name="Shea T."/>
            <person name="Shenoy N."/>
            <person name="Sisk P."/>
            <person name="Stolte C."/>
            <person name="Sykes S."/>
            <person name="Yandava C."/>
            <person name="Wortman J."/>
            <person name="Nusbaum C."/>
            <person name="Birren B."/>
        </authorList>
    </citation>
    <scope>NUCLEOTIDE SEQUENCE</scope>
    <source>
        <strain evidence="2">R3-111a-1</strain>
    </source>
</reference>
<keyword evidence="4" id="KW-1185">Reference proteome</keyword>
<protein>
    <submittedName>
        <fullName evidence="2 3">Uncharacterized protein</fullName>
    </submittedName>
</protein>